<dbReference type="GO" id="GO:0005634">
    <property type="term" value="C:nucleus"/>
    <property type="evidence" value="ECO:0007669"/>
    <property type="project" value="TreeGrafter"/>
</dbReference>
<evidence type="ECO:0000313" key="4">
    <source>
        <dbReference type="Proteomes" id="UP000266841"/>
    </source>
</evidence>
<protein>
    <recommendedName>
        <fullName evidence="2">CBF1-interacting co-repressor CIR N-terminal domain-containing protein</fullName>
    </recommendedName>
</protein>
<dbReference type="GO" id="GO:0003714">
    <property type="term" value="F:transcription corepressor activity"/>
    <property type="evidence" value="ECO:0007669"/>
    <property type="project" value="InterPro"/>
</dbReference>
<organism evidence="3 4">
    <name type="scientific">Thalassiosira oceanica</name>
    <name type="common">Marine diatom</name>
    <dbReference type="NCBI Taxonomy" id="159749"/>
    <lineage>
        <taxon>Eukaryota</taxon>
        <taxon>Sar</taxon>
        <taxon>Stramenopiles</taxon>
        <taxon>Ochrophyta</taxon>
        <taxon>Bacillariophyta</taxon>
        <taxon>Coscinodiscophyceae</taxon>
        <taxon>Thalassiosirophycidae</taxon>
        <taxon>Thalassiosirales</taxon>
        <taxon>Thalassiosiraceae</taxon>
        <taxon>Thalassiosira</taxon>
    </lineage>
</organism>
<name>K0TPM2_THAOC</name>
<accession>K0TPM2</accession>
<evidence type="ECO:0000313" key="3">
    <source>
        <dbReference type="EMBL" id="EJK74587.1"/>
    </source>
</evidence>
<evidence type="ECO:0000256" key="1">
    <source>
        <dbReference type="SAM" id="MobiDB-lite"/>
    </source>
</evidence>
<reference evidence="3 4" key="1">
    <citation type="journal article" date="2012" name="Genome Biol.">
        <title>Genome and low-iron response of an oceanic diatom adapted to chronic iron limitation.</title>
        <authorList>
            <person name="Lommer M."/>
            <person name="Specht M."/>
            <person name="Roy A.S."/>
            <person name="Kraemer L."/>
            <person name="Andreson R."/>
            <person name="Gutowska M.A."/>
            <person name="Wolf J."/>
            <person name="Bergner S.V."/>
            <person name="Schilhabel M.B."/>
            <person name="Klostermeier U.C."/>
            <person name="Beiko R.G."/>
            <person name="Rosenstiel P."/>
            <person name="Hippler M."/>
            <person name="Laroche J."/>
        </authorList>
    </citation>
    <scope>NUCLEOTIDE SEQUENCE [LARGE SCALE GENOMIC DNA]</scope>
    <source>
        <strain evidence="3 4">CCMP1005</strain>
    </source>
</reference>
<dbReference type="AlphaFoldDB" id="K0TPM2"/>
<feature type="compositionally biased region" description="Basic and acidic residues" evidence="1">
    <location>
        <begin position="34"/>
        <end position="49"/>
    </location>
</feature>
<dbReference type="SMART" id="SM01083">
    <property type="entry name" value="Cir_N"/>
    <property type="match status" value="1"/>
</dbReference>
<proteinExistence type="predicted"/>
<gene>
    <name evidence="3" type="ORF">THAOC_03726</name>
</gene>
<dbReference type="Proteomes" id="UP000266841">
    <property type="component" value="Unassembled WGS sequence"/>
</dbReference>
<dbReference type="EMBL" id="AGNL01003523">
    <property type="protein sequence ID" value="EJK74587.1"/>
    <property type="molecule type" value="Genomic_DNA"/>
</dbReference>
<evidence type="ECO:0000259" key="2">
    <source>
        <dbReference type="SMART" id="SM01083"/>
    </source>
</evidence>
<keyword evidence="4" id="KW-1185">Reference proteome</keyword>
<dbReference type="PANTHER" id="PTHR13151">
    <property type="entry name" value="CBF1 INTERACTING COREPRESSOR CIR"/>
    <property type="match status" value="1"/>
</dbReference>
<dbReference type="InterPro" id="IPR019339">
    <property type="entry name" value="CIR_N_dom"/>
</dbReference>
<comment type="caution">
    <text evidence="3">The sequence shown here is derived from an EMBL/GenBank/DDBJ whole genome shotgun (WGS) entry which is preliminary data.</text>
</comment>
<sequence length="80" mass="9023">MGGGLAFLTKKSFNPANWSNQRQVWEAKQNAASEQRRVAEREAQLKREREEEDLARAIGGNSEGGRKQLAFKYEAGKSRV</sequence>
<feature type="region of interest" description="Disordered" evidence="1">
    <location>
        <begin position="26"/>
        <end position="80"/>
    </location>
</feature>
<feature type="domain" description="CBF1-interacting co-repressor CIR N-terminal" evidence="2">
    <location>
        <begin position="12"/>
        <end position="48"/>
    </location>
</feature>
<dbReference type="InterPro" id="IPR040014">
    <property type="entry name" value="CIR1"/>
</dbReference>
<dbReference type="Pfam" id="PF10197">
    <property type="entry name" value="Cir_N"/>
    <property type="match status" value="1"/>
</dbReference>
<dbReference type="OrthoDB" id="6253837at2759"/>
<dbReference type="PANTHER" id="PTHR13151:SF2">
    <property type="entry name" value="COREPRESSOR INTERACTING WITH RBPJ 1"/>
    <property type="match status" value="1"/>
</dbReference>